<proteinExistence type="predicted"/>
<feature type="compositionally biased region" description="Basic residues" evidence="1">
    <location>
        <begin position="24"/>
        <end position="36"/>
    </location>
</feature>
<evidence type="ECO:0000256" key="1">
    <source>
        <dbReference type="SAM" id="MobiDB-lite"/>
    </source>
</evidence>
<gene>
    <name evidence="2" type="ORF">CPEL01642_LOCUS12396</name>
</gene>
<protein>
    <submittedName>
        <fullName evidence="2">Uncharacterized protein</fullName>
    </submittedName>
</protein>
<sequence>MWTLHAHTCTYAHAHAHTQAQTGTHRHTQAHTRTHTRARPQLVRQHDGDAVALKAIPGIAVVGVAIGRCAAGYGPGAIGSCKGGDIGGGYIAYSYAWGMPANMPTGIGIAPCIAPGIAMYGCEIGPTGITGSFVSGGAYGGTIDMDIGTKPGCTGMPSGTAGLLAAL</sequence>
<reference evidence="2" key="1">
    <citation type="submission" date="2021-01" db="EMBL/GenBank/DDBJ databases">
        <authorList>
            <person name="Corre E."/>
            <person name="Pelletier E."/>
            <person name="Niang G."/>
            <person name="Scheremetjew M."/>
            <person name="Finn R."/>
            <person name="Kale V."/>
            <person name="Holt S."/>
            <person name="Cochrane G."/>
            <person name="Meng A."/>
            <person name="Brown T."/>
            <person name="Cohen L."/>
        </authorList>
    </citation>
    <scope>NUCLEOTIDE SEQUENCE</scope>
    <source>
        <strain evidence="2">PLY182g</strain>
    </source>
</reference>
<accession>A0A7S0LCN8</accession>
<feature type="region of interest" description="Disordered" evidence="1">
    <location>
        <begin position="17"/>
        <end position="36"/>
    </location>
</feature>
<organism evidence="2">
    <name type="scientific">Coccolithus braarudii</name>
    <dbReference type="NCBI Taxonomy" id="221442"/>
    <lineage>
        <taxon>Eukaryota</taxon>
        <taxon>Haptista</taxon>
        <taxon>Haptophyta</taxon>
        <taxon>Prymnesiophyceae</taxon>
        <taxon>Coccolithales</taxon>
        <taxon>Coccolithaceae</taxon>
        <taxon>Coccolithus</taxon>
    </lineage>
</organism>
<dbReference type="EMBL" id="HBEY01026241">
    <property type="protein sequence ID" value="CAD8609018.1"/>
    <property type="molecule type" value="Transcribed_RNA"/>
</dbReference>
<evidence type="ECO:0000313" key="2">
    <source>
        <dbReference type="EMBL" id="CAD8609018.1"/>
    </source>
</evidence>
<name>A0A7S0LCN8_9EUKA</name>
<dbReference type="AlphaFoldDB" id="A0A7S0LCN8"/>